<dbReference type="InterPro" id="IPR013087">
    <property type="entry name" value="Znf_C2H2_type"/>
</dbReference>
<dbReference type="Proteomes" id="UP000440578">
    <property type="component" value="Unassembled WGS sequence"/>
</dbReference>
<evidence type="ECO:0000256" key="8">
    <source>
        <dbReference type="ARBA" id="ARBA00023163"/>
    </source>
</evidence>
<dbReference type="GO" id="GO:0008270">
    <property type="term" value="F:zinc ion binding"/>
    <property type="evidence" value="ECO:0007669"/>
    <property type="project" value="UniProtKB-KW"/>
</dbReference>
<dbReference type="Pfam" id="PF12874">
    <property type="entry name" value="zf-met"/>
    <property type="match status" value="1"/>
</dbReference>
<feature type="domain" description="C2H2-type" evidence="12">
    <location>
        <begin position="195"/>
        <end position="222"/>
    </location>
</feature>
<feature type="domain" description="C2H2-type" evidence="12">
    <location>
        <begin position="543"/>
        <end position="570"/>
    </location>
</feature>
<evidence type="ECO:0000313" key="13">
    <source>
        <dbReference type="EMBL" id="KAF0288568.1"/>
    </source>
</evidence>
<sequence length="769" mass="84236">MNSVAPARPSGSTGRSWVPQCLICDRALAESELATSQDVHAACPAQPDVSFLEKVRSAAPVDGWPDGSAPGDLVCPRCAAFVNDIVIYENRLADMTKQLVEMVTNTTQRRTTSSKALRSSASSASGGSPASSSDSGSPQEDEVTDDPNYSDTEQVRSSALPRRRKKRSSMAPPPARARRGSLSPLIEVVPGPRPYACRVCDKRYADKRSIYTHLKLHQGIRPHHCTVCERSFVRRSDLVTHAAIHSDERPFKCDTCPAAFRQHSALIGHRKIHTGEKSNSCEQCGKAFRATHELRRHIETHAGVKTHCCDVCWWHVRHGQGAGATQDDSQRERSRTSVPCATRRFRMPSALRDHMRVHTGEKPFVCEVCGKRFARSQILASHRRTHTGERPYRCPRCNRGFSQCTPLKKHIQSMVCSARADAPDAPPPPPVPVVPSAELVQCPACLQCFPGAEVLKAHWRDSHGPDGSFVGAQGLWMTAPAGPVHLRPVRTARSSYPSSSSLQKHVQLHTNERRFRCTTCDRAFMDRRALSRHEVDHTGVRPFCCSVCGKTLLSSHALRIHQRSHLGIKPAECHVCQKKMSSAQMLREHLRIHTGERPFSCEICGRTFRTERILSSHRRTHTGDRPHVCDVCGRAFSQRTPLTAHLRSHTAEQLAAVRRERIGRTAVRTAHGIFDVRDGSSMRQLVTVGQGTDREGAPQGMGGALAVPPGPTSAAVQTGVSGPSETCLMLTSLVPVCEFGSGGVEGTAGIVVPLPEQTPASTLVVTETL</sequence>
<keyword evidence="4 10" id="KW-0863">Zinc-finger</keyword>
<proteinExistence type="predicted"/>
<feature type="domain" description="C2H2-type" evidence="12">
    <location>
        <begin position="627"/>
        <end position="654"/>
    </location>
</feature>
<dbReference type="PROSITE" id="PS00028">
    <property type="entry name" value="ZINC_FINGER_C2H2_1"/>
    <property type="match status" value="11"/>
</dbReference>
<evidence type="ECO:0000256" key="11">
    <source>
        <dbReference type="SAM" id="MobiDB-lite"/>
    </source>
</evidence>
<dbReference type="SUPFAM" id="SSF57667">
    <property type="entry name" value="beta-beta-alpha zinc fingers"/>
    <property type="match status" value="7"/>
</dbReference>
<accession>A0A6A4VDU2</accession>
<evidence type="ECO:0000256" key="3">
    <source>
        <dbReference type="ARBA" id="ARBA00022737"/>
    </source>
</evidence>
<feature type="domain" description="C2H2-type" evidence="12">
    <location>
        <begin position="571"/>
        <end position="598"/>
    </location>
</feature>
<dbReference type="FunFam" id="3.30.160.60:FF:000322">
    <property type="entry name" value="GDNF-inducible zinc finger protein 1"/>
    <property type="match status" value="1"/>
</dbReference>
<dbReference type="FunFam" id="3.30.160.60:FF:000512">
    <property type="entry name" value="zinc finger protein 197 isoform X1"/>
    <property type="match status" value="1"/>
</dbReference>
<keyword evidence="9" id="KW-0539">Nucleus</keyword>
<evidence type="ECO:0000256" key="5">
    <source>
        <dbReference type="ARBA" id="ARBA00022833"/>
    </source>
</evidence>
<evidence type="ECO:0000313" key="14">
    <source>
        <dbReference type="Proteomes" id="UP000440578"/>
    </source>
</evidence>
<dbReference type="Pfam" id="PF00096">
    <property type="entry name" value="zf-C2H2"/>
    <property type="match status" value="6"/>
</dbReference>
<evidence type="ECO:0000256" key="1">
    <source>
        <dbReference type="ARBA" id="ARBA00004123"/>
    </source>
</evidence>
<keyword evidence="6" id="KW-0805">Transcription regulation</keyword>
<protein>
    <submittedName>
        <fullName evidence="13">Zinc finger protein 26</fullName>
    </submittedName>
</protein>
<dbReference type="InterPro" id="IPR036236">
    <property type="entry name" value="Znf_C2H2_sf"/>
</dbReference>
<organism evidence="13 14">
    <name type="scientific">Amphibalanus amphitrite</name>
    <name type="common">Striped barnacle</name>
    <name type="synonym">Balanus amphitrite</name>
    <dbReference type="NCBI Taxonomy" id="1232801"/>
    <lineage>
        <taxon>Eukaryota</taxon>
        <taxon>Metazoa</taxon>
        <taxon>Ecdysozoa</taxon>
        <taxon>Arthropoda</taxon>
        <taxon>Crustacea</taxon>
        <taxon>Multicrustacea</taxon>
        <taxon>Cirripedia</taxon>
        <taxon>Thoracica</taxon>
        <taxon>Thoracicalcarea</taxon>
        <taxon>Balanomorpha</taxon>
        <taxon>Balanoidea</taxon>
        <taxon>Balanidae</taxon>
        <taxon>Amphibalaninae</taxon>
        <taxon>Amphibalanus</taxon>
    </lineage>
</organism>
<keyword evidence="5" id="KW-0862">Zinc</keyword>
<keyword evidence="14" id="KW-1185">Reference proteome</keyword>
<evidence type="ECO:0000256" key="2">
    <source>
        <dbReference type="ARBA" id="ARBA00022723"/>
    </source>
</evidence>
<feature type="domain" description="C2H2-type" evidence="12">
    <location>
        <begin position="392"/>
        <end position="423"/>
    </location>
</feature>
<feature type="domain" description="C2H2-type" evidence="12">
    <location>
        <begin position="279"/>
        <end position="306"/>
    </location>
</feature>
<evidence type="ECO:0000256" key="10">
    <source>
        <dbReference type="PROSITE-ProRule" id="PRU00042"/>
    </source>
</evidence>
<name>A0A6A4VDU2_AMPAM</name>
<evidence type="ECO:0000256" key="9">
    <source>
        <dbReference type="ARBA" id="ARBA00023242"/>
    </source>
</evidence>
<dbReference type="Gene3D" id="3.30.160.60">
    <property type="entry name" value="Classic Zinc Finger"/>
    <property type="match status" value="12"/>
</dbReference>
<dbReference type="FunFam" id="3.30.160.60:FF:001049">
    <property type="entry name" value="zinc finger protein 319"/>
    <property type="match status" value="1"/>
</dbReference>
<dbReference type="InterPro" id="IPR050752">
    <property type="entry name" value="C2H2-ZF_domain"/>
</dbReference>
<dbReference type="Pfam" id="PF13912">
    <property type="entry name" value="zf-C2H2_6"/>
    <property type="match status" value="1"/>
</dbReference>
<evidence type="ECO:0000256" key="7">
    <source>
        <dbReference type="ARBA" id="ARBA00023125"/>
    </source>
</evidence>
<dbReference type="FunFam" id="3.30.160.60:FF:000340">
    <property type="entry name" value="zinc finger protein 473 isoform X1"/>
    <property type="match status" value="1"/>
</dbReference>
<keyword evidence="7" id="KW-0238">DNA-binding</keyword>
<dbReference type="GO" id="GO:0000981">
    <property type="term" value="F:DNA-binding transcription factor activity, RNA polymerase II-specific"/>
    <property type="evidence" value="ECO:0007669"/>
    <property type="project" value="TreeGrafter"/>
</dbReference>
<gene>
    <name evidence="13" type="primary">Zfp26_2</name>
    <name evidence="13" type="ORF">FJT64_013051</name>
</gene>
<dbReference type="FunFam" id="3.30.160.60:FF:000100">
    <property type="entry name" value="Zinc finger 45-like"/>
    <property type="match status" value="1"/>
</dbReference>
<dbReference type="SMART" id="SM00355">
    <property type="entry name" value="ZnF_C2H2"/>
    <property type="match status" value="13"/>
</dbReference>
<comment type="subcellular location">
    <subcellularLocation>
        <location evidence="1">Nucleus</location>
    </subcellularLocation>
</comment>
<evidence type="ECO:0000256" key="4">
    <source>
        <dbReference type="ARBA" id="ARBA00022771"/>
    </source>
</evidence>
<dbReference type="EMBL" id="VIIS01002100">
    <property type="protein sequence ID" value="KAF0288568.1"/>
    <property type="molecule type" value="Genomic_DNA"/>
</dbReference>
<feature type="region of interest" description="Disordered" evidence="11">
    <location>
        <begin position="105"/>
        <end position="185"/>
    </location>
</feature>
<feature type="domain" description="C2H2-type" evidence="12">
    <location>
        <begin position="599"/>
        <end position="626"/>
    </location>
</feature>
<reference evidence="13 14" key="1">
    <citation type="submission" date="2019-07" db="EMBL/GenBank/DDBJ databases">
        <title>Draft genome assembly of a fouling barnacle, Amphibalanus amphitrite (Darwin, 1854): The first reference genome for Thecostraca.</title>
        <authorList>
            <person name="Kim W."/>
        </authorList>
    </citation>
    <scope>NUCLEOTIDE SEQUENCE [LARGE SCALE GENOMIC DNA]</scope>
    <source>
        <strain evidence="13">SNU_AA5</strain>
        <tissue evidence="13">Soma without cirri and trophi</tissue>
    </source>
</reference>
<evidence type="ECO:0000259" key="12">
    <source>
        <dbReference type="PROSITE" id="PS50157"/>
    </source>
</evidence>
<dbReference type="PANTHER" id="PTHR24384:SF189">
    <property type="entry name" value="C2H2-TYPE DOMAIN-CONTAINING PROTEIN-RELATED"/>
    <property type="match status" value="1"/>
</dbReference>
<feature type="domain" description="C2H2-type" evidence="12">
    <location>
        <begin position="364"/>
        <end position="391"/>
    </location>
</feature>
<feature type="domain" description="C2H2-type" evidence="12">
    <location>
        <begin position="223"/>
        <end position="250"/>
    </location>
</feature>
<comment type="caution">
    <text evidence="13">The sequence shown here is derived from an EMBL/GenBank/DDBJ whole genome shotgun (WGS) entry which is preliminary data.</text>
</comment>
<dbReference type="GO" id="GO:0005634">
    <property type="term" value="C:nucleus"/>
    <property type="evidence" value="ECO:0007669"/>
    <property type="project" value="UniProtKB-SubCell"/>
</dbReference>
<dbReference type="OrthoDB" id="9411774at2759"/>
<dbReference type="PROSITE" id="PS50157">
    <property type="entry name" value="ZINC_FINGER_C2H2_2"/>
    <property type="match status" value="12"/>
</dbReference>
<dbReference type="FunFam" id="3.30.160.60:FF:000557">
    <property type="entry name" value="zinc finger and SCAN domain-containing protein 29"/>
    <property type="match status" value="1"/>
</dbReference>
<keyword evidence="2" id="KW-0479">Metal-binding</keyword>
<dbReference type="AlphaFoldDB" id="A0A6A4VDU2"/>
<dbReference type="FunFam" id="3.30.160.60:FF:002343">
    <property type="entry name" value="Zinc finger protein 33A"/>
    <property type="match status" value="2"/>
</dbReference>
<evidence type="ECO:0000256" key="6">
    <source>
        <dbReference type="ARBA" id="ARBA00023015"/>
    </source>
</evidence>
<dbReference type="PANTHER" id="PTHR24384">
    <property type="entry name" value="FINGER PUTATIVE TRANSCRIPTION FACTOR FAMILY-RELATED"/>
    <property type="match status" value="1"/>
</dbReference>
<dbReference type="GO" id="GO:0000978">
    <property type="term" value="F:RNA polymerase II cis-regulatory region sequence-specific DNA binding"/>
    <property type="evidence" value="ECO:0007669"/>
    <property type="project" value="TreeGrafter"/>
</dbReference>
<feature type="domain" description="C2H2-type" evidence="12">
    <location>
        <begin position="515"/>
        <end position="542"/>
    </location>
</feature>
<feature type="compositionally biased region" description="Polar residues" evidence="11">
    <location>
        <begin position="147"/>
        <end position="157"/>
    </location>
</feature>
<keyword evidence="3" id="KW-0677">Repeat</keyword>
<feature type="domain" description="C2H2-type" evidence="12">
    <location>
        <begin position="343"/>
        <end position="363"/>
    </location>
</feature>
<feature type="compositionally biased region" description="Low complexity" evidence="11">
    <location>
        <begin position="113"/>
        <end position="137"/>
    </location>
</feature>
<keyword evidence="8" id="KW-0804">Transcription</keyword>
<feature type="domain" description="C2H2-type" evidence="12">
    <location>
        <begin position="251"/>
        <end position="278"/>
    </location>
</feature>